<dbReference type="EMBL" id="LT607750">
    <property type="protein sequence ID" value="SCG50585.1"/>
    <property type="molecule type" value="Genomic_DNA"/>
</dbReference>
<gene>
    <name evidence="2" type="ORF">GA0070609_2396</name>
</gene>
<accession>A0A1C5HWY9</accession>
<dbReference type="PRINTS" id="PR00095">
    <property type="entry name" value="ANTSNTHASEI"/>
</dbReference>
<dbReference type="InterPro" id="IPR019999">
    <property type="entry name" value="Anth_synth_I-like"/>
</dbReference>
<feature type="domain" description="Chorismate-utilising enzyme C-terminal" evidence="1">
    <location>
        <begin position="122"/>
        <end position="367"/>
    </location>
</feature>
<name>A0A1C5HWY9_9ACTN</name>
<dbReference type="GO" id="GO:0000162">
    <property type="term" value="P:L-tryptophan biosynthetic process"/>
    <property type="evidence" value="ECO:0007669"/>
    <property type="project" value="TreeGrafter"/>
</dbReference>
<dbReference type="PANTHER" id="PTHR11236">
    <property type="entry name" value="AMINOBENZOATE/ANTHRANILATE SYNTHASE"/>
    <property type="match status" value="1"/>
</dbReference>
<organism evidence="2 3">
    <name type="scientific">Micromonospora echinaurantiaca</name>
    <dbReference type="NCBI Taxonomy" id="47857"/>
    <lineage>
        <taxon>Bacteria</taxon>
        <taxon>Bacillati</taxon>
        <taxon>Actinomycetota</taxon>
        <taxon>Actinomycetes</taxon>
        <taxon>Micromonosporales</taxon>
        <taxon>Micromonosporaceae</taxon>
        <taxon>Micromonospora</taxon>
    </lineage>
</organism>
<protein>
    <submittedName>
        <fullName evidence="2">Para-aminobenzoate synthetase component 1</fullName>
    </submittedName>
</protein>
<keyword evidence="3" id="KW-1185">Reference proteome</keyword>
<dbReference type="SUPFAM" id="SSF56322">
    <property type="entry name" value="ADC synthase"/>
    <property type="match status" value="1"/>
</dbReference>
<evidence type="ECO:0000259" key="1">
    <source>
        <dbReference type="Pfam" id="PF00425"/>
    </source>
</evidence>
<dbReference type="Proteomes" id="UP000198217">
    <property type="component" value="Chromosome I"/>
</dbReference>
<sequence>MPAAPAGCRRTLVERARWEWRPADGGDPAALAEDFLAAHGVALHDLARPGARHDPDGLCGAALYVSAAAGALLAGAAAGAANPADLPEVAVVVYGHTPTPPPAAPPAAGWWLGDWAESWTPRQHADAVRAVRAAIGRGDVYQVNMVGHAAARYAGDPLPALARLGALPGARYGGTLTGAGWAIGCASPETLVELAGGRLITRPIKGTRPATAAGRAELLASAKERAEHVMIVDLERNDLARVARTGTVRVDELFAVRRWCDLWQAESTVSATVADGLGLADLLRAVCPGGSVTGAPKLAALDRITALEPVGRGASMGALGWVAPGRIDLGLTIRTAAADGDRMHVWAGGGITWDSDPDAEVAEAAAKTAPVRAALANR</sequence>
<dbReference type="InterPro" id="IPR015890">
    <property type="entry name" value="Chorismate_C"/>
</dbReference>
<proteinExistence type="predicted"/>
<dbReference type="Pfam" id="PF00425">
    <property type="entry name" value="Chorismate_bind"/>
    <property type="match status" value="1"/>
</dbReference>
<dbReference type="Gene3D" id="3.60.120.10">
    <property type="entry name" value="Anthranilate synthase"/>
    <property type="match status" value="1"/>
</dbReference>
<dbReference type="PANTHER" id="PTHR11236:SF9">
    <property type="entry name" value="ANTHRANILATE SYNTHASE COMPONENT 1"/>
    <property type="match status" value="1"/>
</dbReference>
<evidence type="ECO:0000313" key="2">
    <source>
        <dbReference type="EMBL" id="SCG50585.1"/>
    </source>
</evidence>
<reference evidence="2 3" key="1">
    <citation type="submission" date="2016-06" db="EMBL/GenBank/DDBJ databases">
        <authorList>
            <person name="Kjaerup R.B."/>
            <person name="Dalgaard T.S."/>
            <person name="Juul-Madsen H.R."/>
        </authorList>
    </citation>
    <scope>NUCLEOTIDE SEQUENCE [LARGE SCALE GENOMIC DNA]</scope>
    <source>
        <strain evidence="2 3">DSM 43904</strain>
    </source>
</reference>
<dbReference type="InterPro" id="IPR005801">
    <property type="entry name" value="ADC_synthase"/>
</dbReference>
<dbReference type="AlphaFoldDB" id="A0A1C5HWY9"/>
<evidence type="ECO:0000313" key="3">
    <source>
        <dbReference type="Proteomes" id="UP000198217"/>
    </source>
</evidence>